<protein>
    <recommendedName>
        <fullName evidence="3">L-fucose isomerase C-terminal domain-containing protein</fullName>
    </recommendedName>
</protein>
<comment type="caution">
    <text evidence="4">The sequence shown here is derived from an EMBL/GenBank/DDBJ whole genome shotgun (WGS) entry which is preliminary data.</text>
</comment>
<keyword evidence="2" id="KW-0119">Carbohydrate metabolism</keyword>
<dbReference type="GO" id="GO:0005737">
    <property type="term" value="C:cytoplasm"/>
    <property type="evidence" value="ECO:0007669"/>
    <property type="project" value="InterPro"/>
</dbReference>
<proteinExistence type="predicted"/>
<evidence type="ECO:0000256" key="2">
    <source>
        <dbReference type="ARBA" id="ARBA00023277"/>
    </source>
</evidence>
<dbReference type="PANTHER" id="PTHR36120:SF1">
    <property type="entry name" value="L-FUCOSE ISOMERASE C-TERMINAL DOMAIN-CONTAINING PROTEIN"/>
    <property type="match status" value="1"/>
</dbReference>
<accession>A0A839A997</accession>
<evidence type="ECO:0000256" key="1">
    <source>
        <dbReference type="ARBA" id="ARBA00023235"/>
    </source>
</evidence>
<dbReference type="AlphaFoldDB" id="A0A839A997"/>
<gene>
    <name evidence="4" type="ORF">H2509_02135</name>
</gene>
<evidence type="ECO:0000313" key="4">
    <source>
        <dbReference type="EMBL" id="MBA5775921.1"/>
    </source>
</evidence>
<evidence type="ECO:0000259" key="3">
    <source>
        <dbReference type="Pfam" id="PF02952"/>
    </source>
</evidence>
<dbReference type="InterPro" id="IPR015888">
    <property type="entry name" value="Fuc_isomerase_C"/>
</dbReference>
<dbReference type="RefSeq" id="WP_182161816.1">
    <property type="nucleotide sequence ID" value="NZ_JACFXV010000031.1"/>
</dbReference>
<sequence length="462" mass="48963">MARIGILPLGRPTFDVPFAEENLLRMLAALGRTGHEIVGSRSLLFDAAQAREAVTALKAAKPEQILILQVTFTDASMAVEIANGFAVPLSIWAIPEPRLGGRLRLNSFCGLNLAGHALGLNGRDFSYLYASPDAAGIDARLAELLAGDRRSKPVPLSPPPEARGPGAEAVAAIRGARIGRIGQPPEGFDTCHYDKAKLLALAGISVEEMELDTLFAGAKSVSADEAAAIRGDAAALAGNLDTVDQDQLDRSLKLKAAMEEIRRKGQFDAFAIRCWPETFTEYGGAVCGPVAMMGEARVPCACEADVYGALTTLLLQKVADAPVFLADLVDLDEADDTGVVWHCGQAPVSMAADRAKVSATIHTNRKMPLLFEFPLKTGRVTFFRLSQARGETFAVIGGGEMLDRPMAFTGTSGVVRFDSGAKSVLESVMGAALEHHMALAYGDHRDSLRQAAGALGVPVLEL</sequence>
<evidence type="ECO:0000313" key="5">
    <source>
        <dbReference type="Proteomes" id="UP000541109"/>
    </source>
</evidence>
<organism evidence="4 5">
    <name type="scientific">Stappia albiluteola</name>
    <dbReference type="NCBI Taxonomy" id="2758565"/>
    <lineage>
        <taxon>Bacteria</taxon>
        <taxon>Pseudomonadati</taxon>
        <taxon>Pseudomonadota</taxon>
        <taxon>Alphaproteobacteria</taxon>
        <taxon>Hyphomicrobiales</taxon>
        <taxon>Stappiaceae</taxon>
        <taxon>Stappia</taxon>
    </lineage>
</organism>
<dbReference type="PANTHER" id="PTHR36120">
    <property type="entry name" value="FUCOSE ISOMERASE"/>
    <property type="match status" value="1"/>
</dbReference>
<dbReference type="InterPro" id="IPR009015">
    <property type="entry name" value="Fucose_isomerase_N/cen_sf"/>
</dbReference>
<dbReference type="GO" id="GO:0008736">
    <property type="term" value="F:L-fucose isomerase activity"/>
    <property type="evidence" value="ECO:0007669"/>
    <property type="project" value="InterPro"/>
</dbReference>
<keyword evidence="5" id="KW-1185">Reference proteome</keyword>
<dbReference type="EMBL" id="JACFXV010000031">
    <property type="protein sequence ID" value="MBA5775921.1"/>
    <property type="molecule type" value="Genomic_DNA"/>
</dbReference>
<feature type="domain" description="L-fucose isomerase C-terminal" evidence="3">
    <location>
        <begin position="342"/>
        <end position="460"/>
    </location>
</feature>
<dbReference type="SUPFAM" id="SSF53743">
    <property type="entry name" value="FucI/AraA N-terminal and middle domains"/>
    <property type="match status" value="1"/>
</dbReference>
<dbReference type="Proteomes" id="UP000541109">
    <property type="component" value="Unassembled WGS sequence"/>
</dbReference>
<name>A0A839A997_9HYPH</name>
<keyword evidence="1" id="KW-0413">Isomerase</keyword>
<dbReference type="Pfam" id="PF02952">
    <property type="entry name" value="Fucose_iso_C"/>
    <property type="match status" value="1"/>
</dbReference>
<dbReference type="GO" id="GO:0006004">
    <property type="term" value="P:fucose metabolic process"/>
    <property type="evidence" value="ECO:0007669"/>
    <property type="project" value="InterPro"/>
</dbReference>
<reference evidence="4 5" key="1">
    <citation type="submission" date="2020-07" db="EMBL/GenBank/DDBJ databases">
        <title>Stappia sp., F7233, whole genome shotgun sequencing project.</title>
        <authorList>
            <person name="Jiang S."/>
            <person name="Liu Z.W."/>
            <person name="Du Z.J."/>
        </authorList>
    </citation>
    <scope>NUCLEOTIDE SEQUENCE [LARGE SCALE GENOMIC DNA]</scope>
    <source>
        <strain evidence="4 5">F7233</strain>
    </source>
</reference>